<evidence type="ECO:0000256" key="4">
    <source>
        <dbReference type="ARBA" id="ARBA00022840"/>
    </source>
</evidence>
<dbReference type="Pfam" id="PF02769">
    <property type="entry name" value="AIRS_C"/>
    <property type="match status" value="1"/>
</dbReference>
<feature type="domain" description="PurM-like C-terminal" evidence="7">
    <location>
        <begin position="552"/>
        <end position="715"/>
    </location>
</feature>
<dbReference type="SUPFAM" id="SSF56042">
    <property type="entry name" value="PurM C-terminal domain-like"/>
    <property type="match status" value="1"/>
</dbReference>
<dbReference type="Pfam" id="PF07992">
    <property type="entry name" value="Pyr_redox_2"/>
    <property type="match status" value="1"/>
</dbReference>
<dbReference type="EMBL" id="FRBN01000043">
    <property type="protein sequence ID" value="SHL80188.1"/>
    <property type="molecule type" value="Genomic_DNA"/>
</dbReference>
<keyword evidence="10" id="KW-1185">Reference proteome</keyword>
<evidence type="ECO:0000256" key="2">
    <source>
        <dbReference type="ARBA" id="ARBA00022741"/>
    </source>
</evidence>
<dbReference type="InterPro" id="IPR036676">
    <property type="entry name" value="PurM-like_C_sf"/>
</dbReference>
<dbReference type="InterPro" id="IPR010918">
    <property type="entry name" value="PurM-like_C_dom"/>
</dbReference>
<evidence type="ECO:0000313" key="9">
    <source>
        <dbReference type="EMBL" id="SHL80188.1"/>
    </source>
</evidence>
<evidence type="ECO:0000259" key="6">
    <source>
        <dbReference type="Pfam" id="PF00586"/>
    </source>
</evidence>
<dbReference type="Proteomes" id="UP000184191">
    <property type="component" value="Unassembled WGS sequence"/>
</dbReference>
<evidence type="ECO:0000259" key="8">
    <source>
        <dbReference type="Pfam" id="PF07992"/>
    </source>
</evidence>
<evidence type="ECO:0000256" key="3">
    <source>
        <dbReference type="ARBA" id="ARBA00022777"/>
    </source>
</evidence>
<dbReference type="InterPro" id="IPR036921">
    <property type="entry name" value="PurM-like_N_sf"/>
</dbReference>
<dbReference type="Gene3D" id="3.90.650.10">
    <property type="entry name" value="PurM-like C-terminal domain"/>
    <property type="match status" value="1"/>
</dbReference>
<evidence type="ECO:0000313" key="10">
    <source>
        <dbReference type="Proteomes" id="UP000184191"/>
    </source>
</evidence>
<proteinExistence type="predicted"/>
<dbReference type="GO" id="GO:0005737">
    <property type="term" value="C:cytoplasm"/>
    <property type="evidence" value="ECO:0007669"/>
    <property type="project" value="TreeGrafter"/>
</dbReference>
<feature type="domain" description="PurM-like N-terminal" evidence="6">
    <location>
        <begin position="431"/>
        <end position="540"/>
    </location>
</feature>
<protein>
    <submittedName>
        <fullName evidence="9">Selenophosphate synthase</fullName>
    </submittedName>
</protein>
<dbReference type="InterPro" id="IPR036188">
    <property type="entry name" value="FAD/NAD-bd_sf"/>
</dbReference>
<dbReference type="Pfam" id="PF00586">
    <property type="entry name" value="AIRS"/>
    <property type="match status" value="1"/>
</dbReference>
<keyword evidence="4" id="KW-0067">ATP-binding</keyword>
<accession>A0A1M7DLB4</accession>
<dbReference type="GO" id="GO:0016260">
    <property type="term" value="P:selenocysteine biosynthetic process"/>
    <property type="evidence" value="ECO:0007669"/>
    <property type="project" value="TreeGrafter"/>
</dbReference>
<dbReference type="GO" id="GO:0016491">
    <property type="term" value="F:oxidoreductase activity"/>
    <property type="evidence" value="ECO:0007669"/>
    <property type="project" value="InterPro"/>
</dbReference>
<keyword evidence="1" id="KW-0808">Transferase</keyword>
<dbReference type="GO" id="GO:0005524">
    <property type="term" value="F:ATP binding"/>
    <property type="evidence" value="ECO:0007669"/>
    <property type="project" value="UniProtKB-KW"/>
</dbReference>
<dbReference type="NCBIfam" id="TIGR03169">
    <property type="entry name" value="Nterm_to_SelD"/>
    <property type="match status" value="1"/>
</dbReference>
<dbReference type="CDD" id="cd02195">
    <property type="entry name" value="SelD"/>
    <property type="match status" value="1"/>
</dbReference>
<keyword evidence="5" id="KW-0711">Selenium</keyword>
<dbReference type="InterPro" id="IPR023753">
    <property type="entry name" value="FAD/NAD-binding_dom"/>
</dbReference>
<sequence>MLTTVPYTRDLVLVGGGHAHALVLKAWGMDPLPGARLTVINPGPTAPYTGMLPGYVAGHYGRDDLEIDLVRLCRHAGARLIFDKAVGFDRARREVALEGRGPLTYDVASIDVGITAQMDLPGFAEHGIGAKPLDTYAARWRDFLEQTAQGQVAPDVAVIGGGVAGCELAMAMTFALRAAGVAPRVTVIEAGPQISGVGDKARQRMLVAMDGLGIVVKTEATVVEICADKVLLSGQAPVAAMLCVGAAGAFAHSWIAHTDLPQRDGFIEIGADLGVVGDKALFAVGDCAVMPHAPRPKAGVFAVRAAPVLHHNLRAALSGGRRKTWKPQKNYLKLISMGGQTAMAEKFGVTLTGPFMWRWKDRIDRAFMDRVNDLPKMVVPKAMGEMATGVAEILAARPLCGGCGAKVGHGVLSGALQTVAQPSGEVVAGVGDDAAVLRQPGGGFQVISTDHLRSFIDDPELMTRIAAVHALGDVWAMGAQPQVGLASIVVPQMSAELQARTLSEITQVATEVLHAAGAQLVGGHTTMGPELTIGFTVTGTRESMPLTVAAAKAGDVLILTRPIGSGVLLAADMAGQADGRDVASALAIMAQAQDREAAILAPVAHAMTDVTGFGLAGHVKAICEASGTDADLWQDAIPIYAGARALSDAGVSSTLMPANHADAPIEGVQDALLYDPQTAGGLLAAVPEGQSTAVIESLGAKGCVGHVIGRLTEGAGHLRLKACCSKVGTGSELLEHANAPCSS</sequence>
<dbReference type="PANTHER" id="PTHR10256">
    <property type="entry name" value="SELENIDE, WATER DIKINASE"/>
    <property type="match status" value="1"/>
</dbReference>
<evidence type="ECO:0000259" key="7">
    <source>
        <dbReference type="Pfam" id="PF02769"/>
    </source>
</evidence>
<gene>
    <name evidence="9" type="ORF">SAMN05444414_1438</name>
</gene>
<organism evidence="9 10">
    <name type="scientific">Roseovarius marisflavi</name>
    <dbReference type="NCBI Taxonomy" id="1054996"/>
    <lineage>
        <taxon>Bacteria</taxon>
        <taxon>Pseudomonadati</taxon>
        <taxon>Pseudomonadota</taxon>
        <taxon>Alphaproteobacteria</taxon>
        <taxon>Rhodobacterales</taxon>
        <taxon>Roseobacteraceae</taxon>
        <taxon>Roseovarius</taxon>
    </lineage>
</organism>
<dbReference type="STRING" id="1054996.SAMN05444414_1438"/>
<dbReference type="InterPro" id="IPR004536">
    <property type="entry name" value="SPS/SelD"/>
</dbReference>
<dbReference type="InterPro" id="IPR016188">
    <property type="entry name" value="PurM-like_N"/>
</dbReference>
<dbReference type="Gene3D" id="3.50.50.100">
    <property type="match status" value="1"/>
</dbReference>
<evidence type="ECO:0000256" key="1">
    <source>
        <dbReference type="ARBA" id="ARBA00022679"/>
    </source>
</evidence>
<dbReference type="NCBIfam" id="TIGR00476">
    <property type="entry name" value="selD"/>
    <property type="match status" value="1"/>
</dbReference>
<dbReference type="Gene3D" id="3.30.1330.10">
    <property type="entry name" value="PurM-like, N-terminal domain"/>
    <property type="match status" value="1"/>
</dbReference>
<feature type="domain" description="FAD/NAD(P)-binding" evidence="8">
    <location>
        <begin position="10"/>
        <end position="295"/>
    </location>
</feature>
<dbReference type="AlphaFoldDB" id="A0A1M7DLB4"/>
<name>A0A1M7DLB4_9RHOB</name>
<dbReference type="PANTHER" id="PTHR10256:SF0">
    <property type="entry name" value="INACTIVE SELENIDE, WATER DIKINASE-LIKE PROTEIN-RELATED"/>
    <property type="match status" value="1"/>
</dbReference>
<keyword evidence="3" id="KW-0418">Kinase</keyword>
<keyword evidence="2" id="KW-0547">Nucleotide-binding</keyword>
<evidence type="ECO:0000256" key="5">
    <source>
        <dbReference type="ARBA" id="ARBA00023266"/>
    </source>
</evidence>
<dbReference type="SUPFAM" id="SSF51905">
    <property type="entry name" value="FAD/NAD(P)-binding domain"/>
    <property type="match status" value="2"/>
</dbReference>
<dbReference type="SUPFAM" id="SSF55326">
    <property type="entry name" value="PurM N-terminal domain-like"/>
    <property type="match status" value="1"/>
</dbReference>
<dbReference type="InterPro" id="IPR017584">
    <property type="entry name" value="Pyridine_nucleo_diS_OxRdtase_N"/>
</dbReference>
<reference evidence="10" key="1">
    <citation type="submission" date="2016-11" db="EMBL/GenBank/DDBJ databases">
        <authorList>
            <person name="Varghese N."/>
            <person name="Submissions S."/>
        </authorList>
    </citation>
    <scope>NUCLEOTIDE SEQUENCE [LARGE SCALE GENOMIC DNA]</scope>
    <source>
        <strain evidence="10">DSM 29327</strain>
    </source>
</reference>
<dbReference type="GO" id="GO:0004756">
    <property type="term" value="F:selenide, water dikinase activity"/>
    <property type="evidence" value="ECO:0007669"/>
    <property type="project" value="TreeGrafter"/>
</dbReference>
<dbReference type="OrthoDB" id="9767928at2"/>